<evidence type="ECO:0000259" key="2">
    <source>
        <dbReference type="Pfam" id="PF13635"/>
    </source>
</evidence>
<dbReference type="Pfam" id="PF13635">
    <property type="entry name" value="DUF4143"/>
    <property type="match status" value="1"/>
</dbReference>
<evidence type="ECO:0000259" key="1">
    <source>
        <dbReference type="Pfam" id="PF13173"/>
    </source>
</evidence>
<proteinExistence type="predicted"/>
<dbReference type="SUPFAM" id="SSF52540">
    <property type="entry name" value="P-loop containing nucleoside triphosphate hydrolases"/>
    <property type="match status" value="1"/>
</dbReference>
<dbReference type="SUPFAM" id="SSF46785">
    <property type="entry name" value="Winged helix' DNA-binding domain"/>
    <property type="match status" value="1"/>
</dbReference>
<dbReference type="Pfam" id="PF13173">
    <property type="entry name" value="AAA_14"/>
    <property type="match status" value="1"/>
</dbReference>
<evidence type="ECO:0000313" key="4">
    <source>
        <dbReference type="Proteomes" id="UP000280935"/>
    </source>
</evidence>
<evidence type="ECO:0000313" key="3">
    <source>
        <dbReference type="EMBL" id="RRD48865.1"/>
    </source>
</evidence>
<organism evidence="3 4">
    <name type="scientific">Arachnia propionica</name>
    <dbReference type="NCBI Taxonomy" id="1750"/>
    <lineage>
        <taxon>Bacteria</taxon>
        <taxon>Bacillati</taxon>
        <taxon>Actinomycetota</taxon>
        <taxon>Actinomycetes</taxon>
        <taxon>Propionibacteriales</taxon>
        <taxon>Propionibacteriaceae</taxon>
        <taxon>Arachnia</taxon>
    </lineage>
</organism>
<keyword evidence="3" id="KW-0547">Nucleotide-binding</keyword>
<reference evidence="3 4" key="1">
    <citation type="submission" date="2018-11" db="EMBL/GenBank/DDBJ databases">
        <title>Genomes From Bacteria Associated with the Canine Oral Cavity: a Test Case for Automated Genome-Based Taxonomic Assignment.</title>
        <authorList>
            <person name="Coil D.A."/>
            <person name="Jospin G."/>
            <person name="Darling A.E."/>
            <person name="Wallis C."/>
            <person name="Davis I.J."/>
            <person name="Harris S."/>
            <person name="Eisen J.A."/>
            <person name="Holcombe L.J."/>
            <person name="O'Flynn C."/>
        </authorList>
    </citation>
    <scope>NUCLEOTIDE SEQUENCE [LARGE SCALE GENOMIC DNA]</scope>
    <source>
        <strain evidence="3 4">OH2822_COT-296</strain>
    </source>
</reference>
<protein>
    <submittedName>
        <fullName evidence="3">ATP-binding protein</fullName>
    </submittedName>
</protein>
<feature type="domain" description="AAA" evidence="1">
    <location>
        <begin position="22"/>
        <end position="134"/>
    </location>
</feature>
<dbReference type="InterPro" id="IPR041682">
    <property type="entry name" value="AAA_14"/>
</dbReference>
<dbReference type="PANTHER" id="PTHR43566">
    <property type="entry name" value="CONSERVED PROTEIN"/>
    <property type="match status" value="1"/>
</dbReference>
<dbReference type="InterPro" id="IPR025420">
    <property type="entry name" value="DUF4143"/>
</dbReference>
<dbReference type="Proteomes" id="UP000280935">
    <property type="component" value="Unassembled WGS sequence"/>
</dbReference>
<dbReference type="InterPro" id="IPR027417">
    <property type="entry name" value="P-loop_NTPase"/>
</dbReference>
<comment type="caution">
    <text evidence="3">The sequence shown here is derived from an EMBL/GenBank/DDBJ whole genome shotgun (WGS) entry which is preliminary data.</text>
</comment>
<sequence length="411" mass="45091">MPDDYIPRFVDTLLDEVLQELPAVMLTGPRGCGKTTTALRRAASTLRLDRPEQAGALAMAPDEVLAAMLPPVLIDEWQRAPESLGAVKRAVDSGATPGRYLITGSVRSRLSGAGWPATGRIVPVPMFGLTQAEIEHGPRGHEVLERLFAVDNPPVGELRDAPGLVDHVAMAARGGFPAAVGLSARGRARWYDGYVEQLVHRDAQELQTVRRPQALLRLVRAAALNTAGLPSLQSLAEFADVDQRTVRTHLDLLEELRIIERIPSWGVNRLRRAVKAPRLHLVDPGMAMHLAGDDAQGLLLDANRLGRVIETFVMAQLRPLLRPNHEAFHFRDTNGSHEVDIVLESRVGAVVGIEVKAAMTATKRDARHLAWLRDQIGDQFVRGFVLHTGTMSFPLGERLWAMPIAALWRGL</sequence>
<feature type="domain" description="DUF4143" evidence="2">
    <location>
        <begin position="201"/>
        <end position="357"/>
    </location>
</feature>
<name>A0A3P1WRD5_9ACTN</name>
<dbReference type="AlphaFoldDB" id="A0A3P1WRD5"/>
<dbReference type="GO" id="GO:0005524">
    <property type="term" value="F:ATP binding"/>
    <property type="evidence" value="ECO:0007669"/>
    <property type="project" value="UniProtKB-KW"/>
</dbReference>
<dbReference type="PANTHER" id="PTHR43566:SF2">
    <property type="entry name" value="DUF4143 DOMAIN-CONTAINING PROTEIN"/>
    <property type="match status" value="1"/>
</dbReference>
<dbReference type="EMBL" id="RQYT01000028">
    <property type="protein sequence ID" value="RRD48865.1"/>
    <property type="molecule type" value="Genomic_DNA"/>
</dbReference>
<dbReference type="InterPro" id="IPR036390">
    <property type="entry name" value="WH_DNA-bd_sf"/>
</dbReference>
<keyword evidence="3" id="KW-0067">ATP-binding</keyword>
<gene>
    <name evidence="3" type="ORF">EII35_10935</name>
</gene>
<dbReference type="RefSeq" id="WP_125228507.1">
    <property type="nucleotide sequence ID" value="NZ_RQYT01000028.1"/>
</dbReference>
<accession>A0A3P1WRD5</accession>
<dbReference type="OrthoDB" id="128089at2"/>